<dbReference type="AlphaFoldDB" id="A0AAV5CC73"/>
<reference evidence="2" key="1">
    <citation type="journal article" date="2018" name="DNA Res.">
        <title>Multiple hybrid de novo genome assembly of finger millet, an orphan allotetraploid crop.</title>
        <authorList>
            <person name="Hatakeyama M."/>
            <person name="Aluri S."/>
            <person name="Balachadran M.T."/>
            <person name="Sivarajan S.R."/>
            <person name="Patrignani A."/>
            <person name="Gruter S."/>
            <person name="Poveda L."/>
            <person name="Shimizu-Inatsugi R."/>
            <person name="Baeten J."/>
            <person name="Francoijs K.J."/>
            <person name="Nataraja K.N."/>
            <person name="Reddy Y.A.N."/>
            <person name="Phadnis S."/>
            <person name="Ravikumar R.L."/>
            <person name="Schlapbach R."/>
            <person name="Sreeman S.M."/>
            <person name="Shimizu K.K."/>
        </authorList>
    </citation>
    <scope>NUCLEOTIDE SEQUENCE</scope>
</reference>
<dbReference type="Proteomes" id="UP001054889">
    <property type="component" value="Unassembled WGS sequence"/>
</dbReference>
<gene>
    <name evidence="2" type="primary">ga12504</name>
    <name evidence="2" type="ORF">PR202_ga12504</name>
</gene>
<name>A0AAV5CC73_ELECO</name>
<evidence type="ECO:0000313" key="2">
    <source>
        <dbReference type="EMBL" id="GJM95727.1"/>
    </source>
</evidence>
<protein>
    <submittedName>
        <fullName evidence="2">Uncharacterized protein</fullName>
    </submittedName>
</protein>
<keyword evidence="3" id="KW-1185">Reference proteome</keyword>
<organism evidence="2 3">
    <name type="scientific">Eleusine coracana subsp. coracana</name>
    <dbReference type="NCBI Taxonomy" id="191504"/>
    <lineage>
        <taxon>Eukaryota</taxon>
        <taxon>Viridiplantae</taxon>
        <taxon>Streptophyta</taxon>
        <taxon>Embryophyta</taxon>
        <taxon>Tracheophyta</taxon>
        <taxon>Spermatophyta</taxon>
        <taxon>Magnoliopsida</taxon>
        <taxon>Liliopsida</taxon>
        <taxon>Poales</taxon>
        <taxon>Poaceae</taxon>
        <taxon>PACMAD clade</taxon>
        <taxon>Chloridoideae</taxon>
        <taxon>Cynodonteae</taxon>
        <taxon>Eleusininae</taxon>
        <taxon>Eleusine</taxon>
    </lineage>
</organism>
<evidence type="ECO:0000256" key="1">
    <source>
        <dbReference type="SAM" id="MobiDB-lite"/>
    </source>
</evidence>
<accession>A0AAV5CC73</accession>
<reference evidence="2" key="2">
    <citation type="submission" date="2021-12" db="EMBL/GenBank/DDBJ databases">
        <title>Resequencing data analysis of finger millet.</title>
        <authorList>
            <person name="Hatakeyama M."/>
            <person name="Aluri S."/>
            <person name="Balachadran M.T."/>
            <person name="Sivarajan S.R."/>
            <person name="Poveda L."/>
            <person name="Shimizu-Inatsugi R."/>
            <person name="Schlapbach R."/>
            <person name="Sreeman S.M."/>
            <person name="Shimizu K.K."/>
        </authorList>
    </citation>
    <scope>NUCLEOTIDE SEQUENCE</scope>
</reference>
<comment type="caution">
    <text evidence="2">The sequence shown here is derived from an EMBL/GenBank/DDBJ whole genome shotgun (WGS) entry which is preliminary data.</text>
</comment>
<evidence type="ECO:0000313" key="3">
    <source>
        <dbReference type="Proteomes" id="UP001054889"/>
    </source>
</evidence>
<sequence length="109" mass="11702">MAAPAPVEVGTQGTIVSLVCREIEYFRRVEAVVVHRSCHSKKSSNVATSGGSPMLKKPKKKGATGGAFLPRMCSSAEVMDAADGGRKERPARVRYRHLGEEGDFSLQQG</sequence>
<feature type="region of interest" description="Disordered" evidence="1">
    <location>
        <begin position="40"/>
        <end position="67"/>
    </location>
</feature>
<feature type="region of interest" description="Disordered" evidence="1">
    <location>
        <begin position="79"/>
        <end position="109"/>
    </location>
</feature>
<dbReference type="EMBL" id="BQKI01000006">
    <property type="protein sequence ID" value="GJM95727.1"/>
    <property type="molecule type" value="Genomic_DNA"/>
</dbReference>
<proteinExistence type="predicted"/>
<dbReference type="PANTHER" id="PTHR35131">
    <property type="entry name" value="EXPRESSED PROTEIN"/>
    <property type="match status" value="1"/>
</dbReference>
<dbReference type="PANTHER" id="PTHR35131:SF1">
    <property type="entry name" value="EXPRESSED PROTEIN"/>
    <property type="match status" value="1"/>
</dbReference>